<dbReference type="PRINTS" id="PR00081">
    <property type="entry name" value="GDHRDH"/>
</dbReference>
<keyword evidence="4" id="KW-0521">NADP</keyword>
<evidence type="ECO:0000256" key="10">
    <source>
        <dbReference type="ARBA" id="ARBA00068717"/>
    </source>
</evidence>
<dbReference type="PRINTS" id="PR00080">
    <property type="entry name" value="SDRFAMILY"/>
</dbReference>
<dbReference type="AlphaFoldDB" id="A0A2B7XXL1"/>
<dbReference type="STRING" id="1447875.A0A2B7XXL1"/>
<evidence type="ECO:0000256" key="9">
    <source>
        <dbReference type="ARBA" id="ARBA00059620"/>
    </source>
</evidence>
<evidence type="ECO:0000256" key="7">
    <source>
        <dbReference type="ARBA" id="ARBA00023098"/>
    </source>
</evidence>
<reference evidence="13 14" key="1">
    <citation type="submission" date="2017-10" db="EMBL/GenBank/DDBJ databases">
        <title>Comparative genomics in systemic dimorphic fungi from Ajellomycetaceae.</title>
        <authorList>
            <person name="Munoz J.F."/>
            <person name="Mcewen J.G."/>
            <person name="Clay O.K."/>
            <person name="Cuomo C.A."/>
        </authorList>
    </citation>
    <scope>NUCLEOTIDE SEQUENCE [LARGE SCALE GENOMIC DNA]</scope>
    <source>
        <strain evidence="13 14">UAMH5409</strain>
    </source>
</reference>
<evidence type="ECO:0000256" key="12">
    <source>
        <dbReference type="RuleBase" id="RU000363"/>
    </source>
</evidence>
<dbReference type="InterPro" id="IPR002347">
    <property type="entry name" value="SDR_fam"/>
</dbReference>
<evidence type="ECO:0000256" key="3">
    <source>
        <dbReference type="ARBA" id="ARBA00022692"/>
    </source>
</evidence>
<keyword evidence="3" id="KW-0812">Transmembrane</keyword>
<evidence type="ECO:0000256" key="1">
    <source>
        <dbReference type="ARBA" id="ARBA00004141"/>
    </source>
</evidence>
<name>A0A2B7XXL1_9EURO</name>
<evidence type="ECO:0000256" key="11">
    <source>
        <dbReference type="ARBA" id="ARBA00082544"/>
    </source>
</evidence>
<sequence>MSALNSLPDLLRPYVGNTLDPLLNPLIAHLNSSPLTKNALLAFLALSVVRTLSRTLSSQVVNNWTSQRPWDNKKELVLVSGGCSGIGKQIMLDLAAKGIRVVILDVNEPDFKLPSNVSFYTADVTSTANLKQVGDAIRAAHGDPTVLINNAGVGYDGPILTEPEERIQRTFQVNTVSHFWMVREFLPAMIAANHGHVITIASMASFIGLGEMTDYCCSKASALAFHEGLTQEIRTWYKAKKVRTSIVHPLWVKTPMIQQLTDAKSNKFKMPVMTVQVVSDAVVKQVLGQRSGQVIIPAMHSGLSLLRAAPTWLQEFARGIGSKQLKAVVDAEMALKKSME</sequence>
<evidence type="ECO:0000313" key="13">
    <source>
        <dbReference type="EMBL" id="PGH16524.1"/>
    </source>
</evidence>
<gene>
    <name evidence="13" type="ORF">AJ79_01629</name>
</gene>
<accession>A0A2B7XXL1</accession>
<keyword evidence="14" id="KW-1185">Reference proteome</keyword>
<dbReference type="PANTHER" id="PTHR24322:SF736">
    <property type="entry name" value="RETINOL DEHYDROGENASE 10"/>
    <property type="match status" value="1"/>
</dbReference>
<keyword evidence="6" id="KW-0560">Oxidoreductase</keyword>
<organism evidence="13 14">
    <name type="scientific">Helicocarpus griseus UAMH5409</name>
    <dbReference type="NCBI Taxonomy" id="1447875"/>
    <lineage>
        <taxon>Eukaryota</taxon>
        <taxon>Fungi</taxon>
        <taxon>Dikarya</taxon>
        <taxon>Ascomycota</taxon>
        <taxon>Pezizomycotina</taxon>
        <taxon>Eurotiomycetes</taxon>
        <taxon>Eurotiomycetidae</taxon>
        <taxon>Onygenales</taxon>
        <taxon>Ajellomycetaceae</taxon>
        <taxon>Helicocarpus</taxon>
    </lineage>
</organism>
<evidence type="ECO:0000256" key="4">
    <source>
        <dbReference type="ARBA" id="ARBA00022857"/>
    </source>
</evidence>
<comment type="subcellular location">
    <subcellularLocation>
        <location evidence="1">Membrane</location>
        <topology evidence="1">Multi-pass membrane protein</topology>
    </subcellularLocation>
</comment>
<evidence type="ECO:0000256" key="8">
    <source>
        <dbReference type="ARBA" id="ARBA00023136"/>
    </source>
</evidence>
<keyword evidence="5" id="KW-1133">Transmembrane helix</keyword>
<dbReference type="PANTHER" id="PTHR24322">
    <property type="entry name" value="PKSB"/>
    <property type="match status" value="1"/>
</dbReference>
<keyword evidence="7" id="KW-0443">Lipid metabolism</keyword>
<comment type="function">
    <text evidence="9">Catalyzes the reduction of all-trans-retinal to all-trans-retinol in the presence of NADPH.</text>
</comment>
<dbReference type="OrthoDB" id="10253736at2759"/>
<dbReference type="EMBL" id="PDNB01000016">
    <property type="protein sequence ID" value="PGH16524.1"/>
    <property type="molecule type" value="Genomic_DNA"/>
</dbReference>
<evidence type="ECO:0000313" key="14">
    <source>
        <dbReference type="Proteomes" id="UP000223968"/>
    </source>
</evidence>
<comment type="caution">
    <text evidence="13">The sequence shown here is derived from an EMBL/GenBank/DDBJ whole genome shotgun (WGS) entry which is preliminary data.</text>
</comment>
<comment type="similarity">
    <text evidence="2 12">Belongs to the short-chain dehydrogenases/reductases (SDR) family.</text>
</comment>
<dbReference type="GO" id="GO:0016020">
    <property type="term" value="C:membrane"/>
    <property type="evidence" value="ECO:0007669"/>
    <property type="project" value="UniProtKB-SubCell"/>
</dbReference>
<keyword evidence="8" id="KW-0472">Membrane</keyword>
<dbReference type="SUPFAM" id="SSF51735">
    <property type="entry name" value="NAD(P)-binding Rossmann-fold domains"/>
    <property type="match status" value="1"/>
</dbReference>
<dbReference type="Proteomes" id="UP000223968">
    <property type="component" value="Unassembled WGS sequence"/>
</dbReference>
<protein>
    <recommendedName>
        <fullName evidence="10">Short-chain dehydrogenase/reductase 3</fullName>
    </recommendedName>
    <alternativeName>
        <fullName evidence="11">Retinal short-chain dehydrogenase/reductase 1</fullName>
    </alternativeName>
</protein>
<dbReference type="InterPro" id="IPR036291">
    <property type="entry name" value="NAD(P)-bd_dom_sf"/>
</dbReference>
<dbReference type="Pfam" id="PF00106">
    <property type="entry name" value="adh_short"/>
    <property type="match status" value="1"/>
</dbReference>
<proteinExistence type="inferred from homology"/>
<dbReference type="Gene3D" id="3.40.50.720">
    <property type="entry name" value="NAD(P)-binding Rossmann-like Domain"/>
    <property type="match status" value="1"/>
</dbReference>
<dbReference type="FunFam" id="3.40.50.720:FF:000131">
    <property type="entry name" value="Short-chain dehydrogenase/reductase 3"/>
    <property type="match status" value="1"/>
</dbReference>
<evidence type="ECO:0000256" key="5">
    <source>
        <dbReference type="ARBA" id="ARBA00022989"/>
    </source>
</evidence>
<evidence type="ECO:0000256" key="2">
    <source>
        <dbReference type="ARBA" id="ARBA00006484"/>
    </source>
</evidence>
<dbReference type="GO" id="GO:0052650">
    <property type="term" value="F:all-trans-retinol dehydrogenase (NADP+) activity"/>
    <property type="evidence" value="ECO:0007669"/>
    <property type="project" value="UniProtKB-ARBA"/>
</dbReference>
<evidence type="ECO:0000256" key="6">
    <source>
        <dbReference type="ARBA" id="ARBA00023002"/>
    </source>
</evidence>